<keyword evidence="6" id="KW-1185">Reference proteome</keyword>
<feature type="compositionally biased region" description="Polar residues" evidence="1">
    <location>
        <begin position="352"/>
        <end position="364"/>
    </location>
</feature>
<feature type="region of interest" description="Disordered" evidence="1">
    <location>
        <begin position="116"/>
        <end position="203"/>
    </location>
</feature>
<name>A0A1A8Z836_PLAOA</name>
<dbReference type="AlphaFoldDB" id="A0A1A8Z836"/>
<feature type="compositionally biased region" description="Polar residues" evidence="1">
    <location>
        <begin position="172"/>
        <end position="189"/>
    </location>
</feature>
<evidence type="ECO:0000313" key="5">
    <source>
        <dbReference type="Proteomes" id="UP000078550"/>
    </source>
</evidence>
<reference evidence="4" key="1">
    <citation type="submission" date="2016-05" db="EMBL/GenBank/DDBJ databases">
        <authorList>
            <person name="Lavstsen T."/>
            <person name="Jespersen J.S."/>
        </authorList>
    </citation>
    <scope>NUCLEOTIDE SEQUENCE [LARGE SCALE GENOMIC DNA]</scope>
</reference>
<evidence type="ECO:0000313" key="6">
    <source>
        <dbReference type="Proteomes" id="UP000078555"/>
    </source>
</evidence>
<proteinExistence type="predicted"/>
<protein>
    <submittedName>
        <fullName evidence="4">PIR Superfamily Protein</fullName>
    </submittedName>
</protein>
<feature type="transmembrane region" description="Helical" evidence="2">
    <location>
        <begin position="447"/>
        <end position="468"/>
    </location>
</feature>
<evidence type="ECO:0000256" key="2">
    <source>
        <dbReference type="SAM" id="Phobius"/>
    </source>
</evidence>
<organism evidence="4 5">
    <name type="scientific">Plasmodium ovale wallikeri</name>
    <dbReference type="NCBI Taxonomy" id="864142"/>
    <lineage>
        <taxon>Eukaryota</taxon>
        <taxon>Sar</taxon>
        <taxon>Alveolata</taxon>
        <taxon>Apicomplexa</taxon>
        <taxon>Aconoidasida</taxon>
        <taxon>Haemosporida</taxon>
        <taxon>Plasmodiidae</taxon>
        <taxon>Plasmodium</taxon>
        <taxon>Plasmodium (Plasmodium)</taxon>
    </lineage>
</organism>
<reference evidence="5 6" key="2">
    <citation type="submission" date="2016-05" db="EMBL/GenBank/DDBJ databases">
        <authorList>
            <person name="Naeem Raeece"/>
        </authorList>
    </citation>
    <scope>NUCLEOTIDE SEQUENCE [LARGE SCALE GENOMIC DNA]</scope>
</reference>
<evidence type="ECO:0000313" key="3">
    <source>
        <dbReference type="EMBL" id="SBT39525.1"/>
    </source>
</evidence>
<sequence length="522" mass="58110">MVDVTFFNHDDSEKDRKEKCFNVLADIQSTIEEIAKLSETRKDQGLLLQTCNELIEHLNDYRSIKKGCYDKDFYYPRNYVKNSIHEDLKKCDNYEHITKLIYEAKDFIGELQEKKEERREVEDGKQELEQSLKESPGKSLCNEEPCSADNSRNQEKAGKIPDLSDKGEKANAQHTLGSSPNLGVSNALKTPNKEGSADDAGGLSTLSEKETITDGLQSVGQHGADVSHAVDSHSLQDSARGVSVPTGDSLALNLGKDSHARVNQHGITIIAQRITSLIYHSDVVTKVHKPEIDKKNHALLTYSHSILYVHISGEPTLTVQSPPAVEDAPADLSSSLRTSSTSVQELGGSIPQPVTVSTSDQLPLSVTPVGREHLEPEKQPSALESKSDYKSEPQRDPSQEKIHSHGNSAVKTVLNTGDGLTQINLDRTDGDLITPVQKQEITSTKTYIIIVLASVGVMLLSTLLIKFTPVRKYFSKNKKTEKQKIREELDRIMYSPLNLEEDNIYLPYSQPQYSFYDTEYEN</sequence>
<dbReference type="Proteomes" id="UP000078555">
    <property type="component" value="Unassembled WGS sequence"/>
</dbReference>
<keyword evidence="2" id="KW-0472">Membrane</keyword>
<feature type="compositionally biased region" description="Basic and acidic residues" evidence="1">
    <location>
        <begin position="116"/>
        <end position="136"/>
    </location>
</feature>
<dbReference type="EMBL" id="FLRD01000111">
    <property type="protein sequence ID" value="SBT39525.1"/>
    <property type="molecule type" value="Genomic_DNA"/>
</dbReference>
<feature type="compositionally biased region" description="Basic and acidic residues" evidence="1">
    <location>
        <begin position="385"/>
        <end position="403"/>
    </location>
</feature>
<accession>A0A1A8Z836</accession>
<gene>
    <name evidence="3" type="ORF">POVWA1_040190</name>
    <name evidence="4" type="ORF">POVWA2_038960</name>
</gene>
<evidence type="ECO:0000256" key="1">
    <source>
        <dbReference type="SAM" id="MobiDB-lite"/>
    </source>
</evidence>
<dbReference type="Proteomes" id="UP000078550">
    <property type="component" value="Unassembled WGS sequence"/>
</dbReference>
<feature type="compositionally biased region" description="Low complexity" evidence="1">
    <location>
        <begin position="332"/>
        <end position="342"/>
    </location>
</feature>
<dbReference type="EMBL" id="FLRE01000150">
    <property type="protein sequence ID" value="SBT40019.1"/>
    <property type="molecule type" value="Genomic_DNA"/>
</dbReference>
<keyword evidence="2" id="KW-1133">Transmembrane helix</keyword>
<keyword evidence="2" id="KW-0812">Transmembrane</keyword>
<evidence type="ECO:0000313" key="4">
    <source>
        <dbReference type="EMBL" id="SBT40019.1"/>
    </source>
</evidence>
<feature type="region of interest" description="Disordered" evidence="1">
    <location>
        <begin position="317"/>
        <end position="408"/>
    </location>
</feature>
<feature type="compositionally biased region" description="Basic and acidic residues" evidence="1">
    <location>
        <begin position="152"/>
        <end position="171"/>
    </location>
</feature>